<dbReference type="CDD" id="cd07043">
    <property type="entry name" value="STAS_anti-anti-sigma_factors"/>
    <property type="match status" value="1"/>
</dbReference>
<dbReference type="Proteomes" id="UP000237925">
    <property type="component" value="Chromosome"/>
</dbReference>
<dbReference type="PROSITE" id="PS50801">
    <property type="entry name" value="STAS"/>
    <property type="match status" value="1"/>
</dbReference>
<dbReference type="GO" id="GO:0043856">
    <property type="term" value="F:anti-sigma factor antagonist activity"/>
    <property type="evidence" value="ECO:0007669"/>
    <property type="project" value="InterPro"/>
</dbReference>
<dbReference type="NCBIfam" id="TIGR00377">
    <property type="entry name" value="ant_ant_sig"/>
    <property type="match status" value="1"/>
</dbReference>
<evidence type="ECO:0000256" key="2">
    <source>
        <dbReference type="RuleBase" id="RU003749"/>
    </source>
</evidence>
<comment type="similarity">
    <text evidence="1 2">Belongs to the anti-sigma-factor antagonist family.</text>
</comment>
<reference evidence="4 5" key="1">
    <citation type="submission" date="2018-03" db="EMBL/GenBank/DDBJ databases">
        <title>Genome sequencing of Melaminivora sp.</title>
        <authorList>
            <person name="Kim S.-J."/>
            <person name="Heo J."/>
            <person name="Ahn J.-H."/>
            <person name="Kwon S.-W."/>
        </authorList>
    </citation>
    <scope>NUCLEOTIDE SEQUENCE [LARGE SCALE GENOMIC DNA]</scope>
    <source>
        <strain evidence="4 5">SC2-9</strain>
    </source>
</reference>
<dbReference type="InterPro" id="IPR003658">
    <property type="entry name" value="Anti-sigma_ant"/>
</dbReference>
<evidence type="ECO:0000313" key="4">
    <source>
        <dbReference type="EMBL" id="AVO49518.1"/>
    </source>
</evidence>
<dbReference type="InterPro" id="IPR036513">
    <property type="entry name" value="STAS_dom_sf"/>
</dbReference>
<dbReference type="SUPFAM" id="SSF52091">
    <property type="entry name" value="SpoIIaa-like"/>
    <property type="match status" value="1"/>
</dbReference>
<proteinExistence type="inferred from homology"/>
<dbReference type="InterPro" id="IPR002645">
    <property type="entry name" value="STAS_dom"/>
</dbReference>
<evidence type="ECO:0000313" key="5">
    <source>
        <dbReference type="Proteomes" id="UP000237925"/>
    </source>
</evidence>
<sequence length="118" mass="12579">MGNRSIAVKLAFEQQGAVSVVAISGSVDSLTAEALLSALHQHMGQGHIHLVADFSDVDYVSSAGLRAFLMTVKQARSAGGDFRLTRLQPSVLKVLDLSGFTTIMKLYEDVPQAVASYV</sequence>
<dbReference type="PANTHER" id="PTHR33495">
    <property type="entry name" value="ANTI-SIGMA FACTOR ANTAGONIST TM_1081-RELATED-RELATED"/>
    <property type="match status" value="1"/>
</dbReference>
<evidence type="ECO:0000256" key="1">
    <source>
        <dbReference type="ARBA" id="ARBA00009013"/>
    </source>
</evidence>
<dbReference type="Gene3D" id="3.30.750.24">
    <property type="entry name" value="STAS domain"/>
    <property type="match status" value="1"/>
</dbReference>
<organism evidence="4 5">
    <name type="scientific">Melaminivora suipulveris</name>
    <dbReference type="NCBI Taxonomy" id="2109913"/>
    <lineage>
        <taxon>Bacteria</taxon>
        <taxon>Pseudomonadati</taxon>
        <taxon>Pseudomonadota</taxon>
        <taxon>Betaproteobacteria</taxon>
        <taxon>Burkholderiales</taxon>
        <taxon>Comamonadaceae</taxon>
        <taxon>Melaminivora</taxon>
    </lineage>
</organism>
<dbReference type="AlphaFoldDB" id="A0A2R3QCL9"/>
<protein>
    <recommendedName>
        <fullName evidence="2">Anti-sigma factor antagonist</fullName>
    </recommendedName>
</protein>
<feature type="domain" description="STAS" evidence="3">
    <location>
        <begin position="8"/>
        <end position="117"/>
    </location>
</feature>
<dbReference type="EMBL" id="CP027667">
    <property type="protein sequence ID" value="AVO49518.1"/>
    <property type="molecule type" value="Genomic_DNA"/>
</dbReference>
<keyword evidence="5" id="KW-1185">Reference proteome</keyword>
<dbReference type="KEGG" id="mela:C6568_09740"/>
<accession>A0A2R3QCL9</accession>
<name>A0A2R3QCL9_9BURK</name>
<dbReference type="Pfam" id="PF01740">
    <property type="entry name" value="STAS"/>
    <property type="match status" value="1"/>
</dbReference>
<gene>
    <name evidence="4" type="ORF">C6568_09740</name>
</gene>
<dbReference type="PANTHER" id="PTHR33495:SF2">
    <property type="entry name" value="ANTI-SIGMA FACTOR ANTAGONIST TM_1081-RELATED"/>
    <property type="match status" value="1"/>
</dbReference>
<evidence type="ECO:0000259" key="3">
    <source>
        <dbReference type="PROSITE" id="PS50801"/>
    </source>
</evidence>